<dbReference type="InterPro" id="IPR052053">
    <property type="entry name" value="IM_YidH-like"/>
</dbReference>
<evidence type="ECO:0000256" key="5">
    <source>
        <dbReference type="ARBA" id="ARBA00023136"/>
    </source>
</evidence>
<evidence type="ECO:0000256" key="2">
    <source>
        <dbReference type="ARBA" id="ARBA00022475"/>
    </source>
</evidence>
<dbReference type="PANTHER" id="PTHR34187">
    <property type="entry name" value="FGR18P"/>
    <property type="match status" value="1"/>
</dbReference>
<dbReference type="PANTHER" id="PTHR34187:SF2">
    <property type="entry name" value="DUF202 DOMAIN-CONTAINING PROTEIN"/>
    <property type="match status" value="1"/>
</dbReference>
<evidence type="ECO:0000313" key="8">
    <source>
        <dbReference type="EMBL" id="KAG2184507.1"/>
    </source>
</evidence>
<keyword evidence="3 6" id="KW-0812">Transmembrane</keyword>
<dbReference type="InterPro" id="IPR003807">
    <property type="entry name" value="DUF202"/>
</dbReference>
<organism evidence="8 9">
    <name type="scientific">Mortierella isabellina</name>
    <name type="common">Filamentous fungus</name>
    <name type="synonym">Umbelopsis isabellina</name>
    <dbReference type="NCBI Taxonomy" id="91625"/>
    <lineage>
        <taxon>Eukaryota</taxon>
        <taxon>Fungi</taxon>
        <taxon>Fungi incertae sedis</taxon>
        <taxon>Mucoromycota</taxon>
        <taxon>Mucoromycotina</taxon>
        <taxon>Umbelopsidomycetes</taxon>
        <taxon>Umbelopsidales</taxon>
        <taxon>Umbelopsidaceae</taxon>
        <taxon>Umbelopsis</taxon>
    </lineage>
</organism>
<dbReference type="AlphaFoldDB" id="A0A8H7UJY2"/>
<evidence type="ECO:0000256" key="3">
    <source>
        <dbReference type="ARBA" id="ARBA00022692"/>
    </source>
</evidence>
<evidence type="ECO:0000313" key="9">
    <source>
        <dbReference type="Proteomes" id="UP000654370"/>
    </source>
</evidence>
<proteinExistence type="predicted"/>
<evidence type="ECO:0000256" key="4">
    <source>
        <dbReference type="ARBA" id="ARBA00022989"/>
    </source>
</evidence>
<accession>A0A8H7UJY2</accession>
<dbReference type="GO" id="GO:0005886">
    <property type="term" value="C:plasma membrane"/>
    <property type="evidence" value="ECO:0007669"/>
    <property type="project" value="UniProtKB-SubCell"/>
</dbReference>
<name>A0A8H7UJY2_MORIS</name>
<evidence type="ECO:0000256" key="1">
    <source>
        <dbReference type="ARBA" id="ARBA00004651"/>
    </source>
</evidence>
<gene>
    <name evidence="8" type="ORF">INT43_000416</name>
</gene>
<keyword evidence="9" id="KW-1185">Reference proteome</keyword>
<comment type="caution">
    <text evidence="8">The sequence shown here is derived from an EMBL/GenBank/DDBJ whole genome shotgun (WGS) entry which is preliminary data.</text>
</comment>
<feature type="transmembrane region" description="Helical" evidence="6">
    <location>
        <begin position="44"/>
        <end position="65"/>
    </location>
</feature>
<feature type="transmembrane region" description="Helical" evidence="6">
    <location>
        <begin position="85"/>
        <end position="105"/>
    </location>
</feature>
<feature type="transmembrane region" description="Helical" evidence="6">
    <location>
        <begin position="117"/>
        <end position="143"/>
    </location>
</feature>
<feature type="domain" description="DUF202" evidence="7">
    <location>
        <begin position="35"/>
        <end position="109"/>
    </location>
</feature>
<evidence type="ECO:0000256" key="6">
    <source>
        <dbReference type="SAM" id="Phobius"/>
    </source>
</evidence>
<keyword evidence="5 6" id="KW-0472">Membrane</keyword>
<sequence>MSETAEPPLPTLKHASLLSVLDNSIVVQNEGSMARDQFANERTWLSWTKLACTLIVLGFTIIMNLRLPSADPSNPSIDERYTKPIGITFVAIGLVAYMCGLIKYFKNLRLLIQHRTLVQAGWISFLLMGIVSIFTCTLMLIIISNHLG</sequence>
<dbReference type="Proteomes" id="UP000654370">
    <property type="component" value="Unassembled WGS sequence"/>
</dbReference>
<keyword evidence="2" id="KW-1003">Cell membrane</keyword>
<comment type="subcellular location">
    <subcellularLocation>
        <location evidence="1">Cell membrane</location>
        <topology evidence="1">Multi-pass membrane protein</topology>
    </subcellularLocation>
</comment>
<keyword evidence="4 6" id="KW-1133">Transmembrane helix</keyword>
<dbReference type="OrthoDB" id="199599at2759"/>
<protein>
    <recommendedName>
        <fullName evidence="7">DUF202 domain-containing protein</fullName>
    </recommendedName>
</protein>
<dbReference type="EMBL" id="JAEPQZ010000002">
    <property type="protein sequence ID" value="KAG2184507.1"/>
    <property type="molecule type" value="Genomic_DNA"/>
</dbReference>
<reference evidence="8" key="1">
    <citation type="submission" date="2020-12" db="EMBL/GenBank/DDBJ databases">
        <title>Metabolic potential, ecology and presence of endohyphal bacteria is reflected in genomic diversity of Mucoromycotina.</title>
        <authorList>
            <person name="Muszewska A."/>
            <person name="Okrasinska A."/>
            <person name="Steczkiewicz K."/>
            <person name="Drgas O."/>
            <person name="Orlowska M."/>
            <person name="Perlinska-Lenart U."/>
            <person name="Aleksandrzak-Piekarczyk T."/>
            <person name="Szatraj K."/>
            <person name="Zielenkiewicz U."/>
            <person name="Pilsyk S."/>
            <person name="Malc E."/>
            <person name="Mieczkowski P."/>
            <person name="Kruszewska J.S."/>
            <person name="Biernat P."/>
            <person name="Pawlowska J."/>
        </authorList>
    </citation>
    <scope>NUCLEOTIDE SEQUENCE</scope>
    <source>
        <strain evidence="8">WA0000067209</strain>
    </source>
</reference>
<evidence type="ECO:0000259" key="7">
    <source>
        <dbReference type="Pfam" id="PF02656"/>
    </source>
</evidence>
<dbReference type="Pfam" id="PF02656">
    <property type="entry name" value="DUF202"/>
    <property type="match status" value="1"/>
</dbReference>